<reference evidence="1 2" key="1">
    <citation type="submission" date="2019-04" db="EMBL/GenBank/DDBJ databases">
        <title>Comparative genomics and transcriptomics to analyze fruiting body development in filamentous ascomycetes.</title>
        <authorList>
            <consortium name="DOE Joint Genome Institute"/>
            <person name="Lutkenhaus R."/>
            <person name="Traeger S."/>
            <person name="Breuer J."/>
            <person name="Kuo A."/>
            <person name="Lipzen A."/>
            <person name="Pangilinan J."/>
            <person name="Dilworth D."/>
            <person name="Sandor L."/>
            <person name="Poggeler S."/>
            <person name="Barry K."/>
            <person name="Grigoriev I.V."/>
            <person name="Nowrousian M."/>
        </authorList>
    </citation>
    <scope>NUCLEOTIDE SEQUENCE [LARGE SCALE GENOMIC DNA]</scope>
    <source>
        <strain evidence="1 2">CBS 389.68</strain>
    </source>
</reference>
<sequence length="188" mass="20703">MGKNGYEHGMVGCDTKWVATGGGGGEDGGSYVGLGFGLQSWKSLNGGGDCGVLLLSCREYLVVRNVRNWYRHRPGPTSVHLIPSIHHDPSWPLLSIYLLISLLSPTTFLLRHYSPSLTPTTLTIPQRRRQHHTASTSPVIRISKFPGFELLRLVPSLGQVELRNLNVERLQVTNLNAGSEWDADCIGM</sequence>
<protein>
    <submittedName>
        <fullName evidence="1">Uncharacterized protein</fullName>
    </submittedName>
</protein>
<dbReference type="AlphaFoldDB" id="A0A4S2MY43"/>
<keyword evidence="2" id="KW-1185">Reference proteome</keyword>
<evidence type="ECO:0000313" key="1">
    <source>
        <dbReference type="EMBL" id="TGZ81483.1"/>
    </source>
</evidence>
<name>A0A4S2MY43_9PEZI</name>
<dbReference type="InParanoid" id="A0A4S2MY43"/>
<gene>
    <name evidence="1" type="ORF">EX30DRAFT_264401</name>
</gene>
<accession>A0A4S2MY43</accession>
<evidence type="ECO:0000313" key="2">
    <source>
        <dbReference type="Proteomes" id="UP000298138"/>
    </source>
</evidence>
<organism evidence="1 2">
    <name type="scientific">Ascodesmis nigricans</name>
    <dbReference type="NCBI Taxonomy" id="341454"/>
    <lineage>
        <taxon>Eukaryota</taxon>
        <taxon>Fungi</taxon>
        <taxon>Dikarya</taxon>
        <taxon>Ascomycota</taxon>
        <taxon>Pezizomycotina</taxon>
        <taxon>Pezizomycetes</taxon>
        <taxon>Pezizales</taxon>
        <taxon>Ascodesmidaceae</taxon>
        <taxon>Ascodesmis</taxon>
    </lineage>
</organism>
<dbReference type="Proteomes" id="UP000298138">
    <property type="component" value="Unassembled WGS sequence"/>
</dbReference>
<proteinExistence type="predicted"/>
<dbReference type="EMBL" id="ML220119">
    <property type="protein sequence ID" value="TGZ81483.1"/>
    <property type="molecule type" value="Genomic_DNA"/>
</dbReference>